<dbReference type="InterPro" id="IPR012327">
    <property type="entry name" value="MeTrfase_D12"/>
</dbReference>
<reference evidence="7" key="1">
    <citation type="submission" date="2018-05" db="EMBL/GenBank/DDBJ databases">
        <authorList>
            <person name="Lanie J.A."/>
            <person name="Ng W.-L."/>
            <person name="Kazmierczak K.M."/>
            <person name="Andrzejewski T.M."/>
            <person name="Davidsen T.M."/>
            <person name="Wayne K.J."/>
            <person name="Tettelin H."/>
            <person name="Glass J.I."/>
            <person name="Rusch D."/>
            <person name="Podicherti R."/>
            <person name="Tsui H.-C.T."/>
            <person name="Winkler M.E."/>
        </authorList>
    </citation>
    <scope>NUCLEOTIDE SEQUENCE</scope>
</reference>
<evidence type="ECO:0000256" key="6">
    <source>
        <dbReference type="ARBA" id="ARBA00047942"/>
    </source>
</evidence>
<evidence type="ECO:0000256" key="2">
    <source>
        <dbReference type="ARBA" id="ARBA00011900"/>
    </source>
</evidence>
<dbReference type="Gene3D" id="3.40.50.150">
    <property type="entry name" value="Vaccinia Virus protein VP39"/>
    <property type="match status" value="1"/>
</dbReference>
<evidence type="ECO:0000256" key="4">
    <source>
        <dbReference type="ARBA" id="ARBA00022679"/>
    </source>
</evidence>
<dbReference type="PIRSF" id="PIRSF000398">
    <property type="entry name" value="M_m6A_EcoRV"/>
    <property type="match status" value="1"/>
</dbReference>
<keyword evidence="5" id="KW-0949">S-adenosyl-L-methionine</keyword>
<dbReference type="PRINTS" id="PR00505">
    <property type="entry name" value="D12N6MTFRASE"/>
</dbReference>
<dbReference type="Gene3D" id="1.10.1020.10">
    <property type="entry name" value="Adenine-specific Methyltransferase, Domain 2"/>
    <property type="match status" value="1"/>
</dbReference>
<dbReference type="GO" id="GO:1904047">
    <property type="term" value="F:S-adenosyl-L-methionine binding"/>
    <property type="evidence" value="ECO:0007669"/>
    <property type="project" value="TreeGrafter"/>
</dbReference>
<dbReference type="InterPro" id="IPR002052">
    <property type="entry name" value="DNA_methylase_N6_adenine_CS"/>
</dbReference>
<dbReference type="GO" id="GO:0006298">
    <property type="term" value="P:mismatch repair"/>
    <property type="evidence" value="ECO:0007669"/>
    <property type="project" value="TreeGrafter"/>
</dbReference>
<dbReference type="EMBL" id="UINC01018715">
    <property type="protein sequence ID" value="SVA78856.1"/>
    <property type="molecule type" value="Genomic_DNA"/>
</dbReference>
<dbReference type="AlphaFoldDB" id="A0A381YPA0"/>
<comment type="similarity">
    <text evidence="1">Belongs to the N(4)/N(6)-methyltransferase family.</text>
</comment>
<evidence type="ECO:0000313" key="7">
    <source>
        <dbReference type="EMBL" id="SVA78856.1"/>
    </source>
</evidence>
<dbReference type="GO" id="GO:0043565">
    <property type="term" value="F:sequence-specific DNA binding"/>
    <property type="evidence" value="ECO:0007669"/>
    <property type="project" value="TreeGrafter"/>
</dbReference>
<evidence type="ECO:0000256" key="1">
    <source>
        <dbReference type="ARBA" id="ARBA00006594"/>
    </source>
</evidence>
<organism evidence="7">
    <name type="scientific">marine metagenome</name>
    <dbReference type="NCBI Taxonomy" id="408172"/>
    <lineage>
        <taxon>unclassified sequences</taxon>
        <taxon>metagenomes</taxon>
        <taxon>ecological metagenomes</taxon>
    </lineage>
</organism>
<dbReference type="InterPro" id="IPR012263">
    <property type="entry name" value="M_m6A_EcoRV"/>
</dbReference>
<dbReference type="SUPFAM" id="SSF53335">
    <property type="entry name" value="S-adenosyl-L-methionine-dependent methyltransferases"/>
    <property type="match status" value="1"/>
</dbReference>
<dbReference type="GO" id="GO:0009007">
    <property type="term" value="F:site-specific DNA-methyltransferase (adenine-specific) activity"/>
    <property type="evidence" value="ECO:0007669"/>
    <property type="project" value="UniProtKB-EC"/>
</dbReference>
<dbReference type="GO" id="GO:0009307">
    <property type="term" value="P:DNA restriction-modification system"/>
    <property type="evidence" value="ECO:0007669"/>
    <property type="project" value="InterPro"/>
</dbReference>
<name>A0A381YPA0_9ZZZZ</name>
<dbReference type="GO" id="GO:0032259">
    <property type="term" value="P:methylation"/>
    <property type="evidence" value="ECO:0007669"/>
    <property type="project" value="UniProtKB-KW"/>
</dbReference>
<keyword evidence="3" id="KW-0489">Methyltransferase</keyword>
<keyword evidence="4" id="KW-0808">Transferase</keyword>
<dbReference type="Pfam" id="PF02086">
    <property type="entry name" value="MethyltransfD12"/>
    <property type="match status" value="1"/>
</dbReference>
<sequence>MFMFDHLVLRTPRHVGARKSNFENTSQSMTEVVTRNHVVKPLLKWAGGKRWQVPHLRPLWHPFRHDRLVEPFCGGLAVTLGLRPANVLLNDVNPHLINFYTWVKKGLRRAIAMENDKEMFFAHRDRFNALLEAGKSHTREAALLFYYLNRTGYNGLCRFNKRGAFNVPFGRYKTISYANEFLDYRKVFEAWEFTSRDFSTLELRNTDFVYADPPYDVPFTSYAKDGFSWDDQIRVAEWLVQHPGPVVLVNQATPRIRTLYHRLGYEVRYFDAPRRISASGDRKPVREVLATRNLTLVP</sequence>
<dbReference type="EC" id="2.1.1.72" evidence="2"/>
<gene>
    <name evidence="7" type="ORF">METZ01_LOCUS131710</name>
</gene>
<dbReference type="PROSITE" id="PS00092">
    <property type="entry name" value="N6_MTASE"/>
    <property type="match status" value="1"/>
</dbReference>
<dbReference type="PANTHER" id="PTHR30481">
    <property type="entry name" value="DNA ADENINE METHYLASE"/>
    <property type="match status" value="1"/>
</dbReference>
<accession>A0A381YPA0</accession>
<comment type="catalytic activity">
    <reaction evidence="6">
        <text>a 2'-deoxyadenosine in DNA + S-adenosyl-L-methionine = an N(6)-methyl-2'-deoxyadenosine in DNA + S-adenosyl-L-homocysteine + H(+)</text>
        <dbReference type="Rhea" id="RHEA:15197"/>
        <dbReference type="Rhea" id="RHEA-COMP:12418"/>
        <dbReference type="Rhea" id="RHEA-COMP:12419"/>
        <dbReference type="ChEBI" id="CHEBI:15378"/>
        <dbReference type="ChEBI" id="CHEBI:57856"/>
        <dbReference type="ChEBI" id="CHEBI:59789"/>
        <dbReference type="ChEBI" id="CHEBI:90615"/>
        <dbReference type="ChEBI" id="CHEBI:90616"/>
        <dbReference type="EC" id="2.1.1.72"/>
    </reaction>
</comment>
<dbReference type="PANTHER" id="PTHR30481:SF3">
    <property type="entry name" value="DNA ADENINE METHYLASE"/>
    <property type="match status" value="1"/>
</dbReference>
<dbReference type="InterPro" id="IPR023095">
    <property type="entry name" value="Ade_MeTrfase_dom_2"/>
</dbReference>
<dbReference type="NCBIfam" id="TIGR00571">
    <property type="entry name" value="dam"/>
    <property type="match status" value="1"/>
</dbReference>
<dbReference type="InterPro" id="IPR029063">
    <property type="entry name" value="SAM-dependent_MTases_sf"/>
</dbReference>
<evidence type="ECO:0000256" key="5">
    <source>
        <dbReference type="ARBA" id="ARBA00022691"/>
    </source>
</evidence>
<proteinExistence type="inferred from homology"/>
<protein>
    <recommendedName>
        <fullName evidence="2">site-specific DNA-methyltransferase (adenine-specific)</fullName>
        <ecNumber evidence="2">2.1.1.72</ecNumber>
    </recommendedName>
</protein>
<evidence type="ECO:0000256" key="3">
    <source>
        <dbReference type="ARBA" id="ARBA00022603"/>
    </source>
</evidence>